<evidence type="ECO:0000313" key="1">
    <source>
        <dbReference type="EMBL" id="TRY72294.1"/>
    </source>
</evidence>
<evidence type="ECO:0000313" key="2">
    <source>
        <dbReference type="Proteomes" id="UP000318571"/>
    </source>
</evidence>
<organism evidence="1 2">
    <name type="scientific">Tigriopus californicus</name>
    <name type="common">Marine copepod</name>
    <dbReference type="NCBI Taxonomy" id="6832"/>
    <lineage>
        <taxon>Eukaryota</taxon>
        <taxon>Metazoa</taxon>
        <taxon>Ecdysozoa</taxon>
        <taxon>Arthropoda</taxon>
        <taxon>Crustacea</taxon>
        <taxon>Multicrustacea</taxon>
        <taxon>Hexanauplia</taxon>
        <taxon>Copepoda</taxon>
        <taxon>Harpacticoida</taxon>
        <taxon>Harpacticidae</taxon>
        <taxon>Tigriopus</taxon>
    </lineage>
</organism>
<dbReference type="Proteomes" id="UP000318571">
    <property type="component" value="Chromosome 7"/>
</dbReference>
<feature type="non-terminal residue" evidence="1">
    <location>
        <position position="113"/>
    </location>
</feature>
<keyword evidence="2" id="KW-1185">Reference proteome</keyword>
<name>A0A553P3N9_TIGCA</name>
<dbReference type="EMBL" id="VCGU01000008">
    <property type="protein sequence ID" value="TRY72294.1"/>
    <property type="molecule type" value="Genomic_DNA"/>
</dbReference>
<comment type="caution">
    <text evidence="1">The sequence shown here is derived from an EMBL/GenBank/DDBJ whole genome shotgun (WGS) entry which is preliminary data.</text>
</comment>
<proteinExistence type="predicted"/>
<accession>A0A553P3N9</accession>
<gene>
    <name evidence="1" type="ORF">TCAL_16174</name>
</gene>
<dbReference type="AlphaFoldDB" id="A0A553P3N9"/>
<reference evidence="1 2" key="1">
    <citation type="journal article" date="2018" name="Nat. Ecol. Evol.">
        <title>Genomic signatures of mitonuclear coevolution across populations of Tigriopus californicus.</title>
        <authorList>
            <person name="Barreto F.S."/>
            <person name="Watson E.T."/>
            <person name="Lima T.G."/>
            <person name="Willett C.S."/>
            <person name="Edmands S."/>
            <person name="Li W."/>
            <person name="Burton R.S."/>
        </authorList>
    </citation>
    <scope>NUCLEOTIDE SEQUENCE [LARGE SCALE GENOMIC DNA]</scope>
    <source>
        <strain evidence="1 2">San Diego</strain>
    </source>
</reference>
<protein>
    <submittedName>
        <fullName evidence="1">Uncharacterized protein</fullName>
    </submittedName>
</protein>
<sequence>PSYDDQPANISTNYEVKDDYAGLKFDANESVMCSFYLMVAPQKVTYTVDGQNGYVADVQYYGEAVKYEKQERNMHPRPLTINRNPPMVHVNLRLIQSNPSYASVTIEIWPAQI</sequence>
<feature type="non-terminal residue" evidence="1">
    <location>
        <position position="1"/>
    </location>
</feature>